<name>A0A096AN99_9FIRM</name>
<dbReference type="InterPro" id="IPR011765">
    <property type="entry name" value="Pept_M16_N"/>
</dbReference>
<dbReference type="Pfam" id="PF22516">
    <property type="entry name" value="PreP_C"/>
    <property type="match status" value="1"/>
</dbReference>
<dbReference type="GO" id="GO:0016485">
    <property type="term" value="P:protein processing"/>
    <property type="evidence" value="ECO:0007669"/>
    <property type="project" value="TreeGrafter"/>
</dbReference>
<dbReference type="FunFam" id="3.30.830.10:FF:000034">
    <property type="entry name" value="presequence protease 1, chloroplastic/mitochondrial"/>
    <property type="match status" value="1"/>
</dbReference>
<dbReference type="Gene3D" id="3.30.830.10">
    <property type="entry name" value="Metalloenzyme, LuxS/M16 peptidase-like"/>
    <property type="match status" value="4"/>
</dbReference>
<keyword evidence="3" id="KW-1185">Reference proteome</keyword>
<protein>
    <submittedName>
        <fullName evidence="2">Peptidase M16</fullName>
    </submittedName>
</protein>
<dbReference type="Proteomes" id="UP000029628">
    <property type="component" value="Unassembled WGS sequence"/>
</dbReference>
<dbReference type="InterPro" id="IPR055130">
    <property type="entry name" value="PreP_C"/>
</dbReference>
<comment type="caution">
    <text evidence="2">The sequence shown here is derived from an EMBL/GenBank/DDBJ whole genome shotgun (WGS) entry which is preliminary data.</text>
</comment>
<dbReference type="PANTHER" id="PTHR43016">
    <property type="entry name" value="PRESEQUENCE PROTEASE"/>
    <property type="match status" value="1"/>
</dbReference>
<evidence type="ECO:0000313" key="3">
    <source>
        <dbReference type="Proteomes" id="UP000029628"/>
    </source>
</evidence>
<dbReference type="SUPFAM" id="SSF63411">
    <property type="entry name" value="LuxS/MPP-like metallohydrolase"/>
    <property type="match status" value="4"/>
</dbReference>
<dbReference type="SMART" id="SM01264">
    <property type="entry name" value="M16C_associated"/>
    <property type="match status" value="1"/>
</dbReference>
<dbReference type="EMBL" id="JRNT01000005">
    <property type="protein sequence ID" value="KGF48161.1"/>
    <property type="molecule type" value="Genomic_DNA"/>
</dbReference>
<dbReference type="PANTHER" id="PTHR43016:SF13">
    <property type="entry name" value="PRESEQUENCE PROTEASE, MITOCHONDRIAL"/>
    <property type="match status" value="1"/>
</dbReference>
<dbReference type="InterPro" id="IPR013578">
    <property type="entry name" value="Peptidase_M16C_assoc"/>
</dbReference>
<dbReference type="Pfam" id="PF08367">
    <property type="entry name" value="M16C_assoc"/>
    <property type="match status" value="1"/>
</dbReference>
<dbReference type="GO" id="GO:0004222">
    <property type="term" value="F:metalloendopeptidase activity"/>
    <property type="evidence" value="ECO:0007669"/>
    <property type="project" value="TreeGrafter"/>
</dbReference>
<dbReference type="Pfam" id="PF05193">
    <property type="entry name" value="Peptidase_M16_C"/>
    <property type="match status" value="1"/>
</dbReference>
<reference evidence="2 3" key="1">
    <citation type="submission" date="2014-07" db="EMBL/GenBank/DDBJ databases">
        <authorList>
            <person name="McCorrison J."/>
            <person name="Sanka R."/>
            <person name="Torralba M."/>
            <person name="Gillis M."/>
            <person name="Haft D.H."/>
            <person name="Methe B."/>
            <person name="Sutton G."/>
            <person name="Nelson K.E."/>
        </authorList>
    </citation>
    <scope>NUCLEOTIDE SEQUENCE [LARGE SCALE GENOMIC DNA]</scope>
    <source>
        <strain evidence="2 3">DNF00314</strain>
    </source>
</reference>
<dbReference type="eggNOG" id="COG1026">
    <property type="taxonomic scope" value="Bacteria"/>
</dbReference>
<evidence type="ECO:0000259" key="1">
    <source>
        <dbReference type="SMART" id="SM01264"/>
    </source>
</evidence>
<feature type="domain" description="Peptidase M16C associated" evidence="1">
    <location>
        <begin position="461"/>
        <end position="710"/>
    </location>
</feature>
<dbReference type="MEROPS" id="M16.018"/>
<sequence>MDLHKVYSGFLVKRIEKISEINGIAYELYHKQSGARLIYIDVDDTNKVFSISFRTPPKDSTGVAHIMEHSVLCGSRKFPLKEPFVELVKGSLNTFLNAMTYPDKTMYPVASKNDKDFHNLMDVYLDAVFYPRVAEDPEIVMQEGWHYEMETPNDDLIYKGVVLNEMKGVFSSADSILERHMMETLFPDTTYGVESGGDPEVIPQLTYENFQKFYREYYHPSNSYIFLYGAMDIEAQLQFINDEYLSHFKAITVHSDIPLQAPFSEGKVCSFPYGIGSEDSEENKSMHALTYVLPEMNGEKSLAFEIITHALLTSPAAPLKKALVQAGIGSDVSGYYLDSLRQPIWNISITGSNMDQQKQVETVVENTLRELVSAGLDKTMLEASLNNIEFSLREADFGGRPIGLAYNIRMMDNWLYDNDPIELLRYENILSTLRKGLSETYFEDLITDAILQNTHKALVSIYPEKGLQEAKEAEEKEKLAAIKAKMTSDEIEHVIATTKKLHARQAEPDSPEALSSIPLLDLSDLSADIEDIERRESYVGGTKVHFIPTFAKGINYTGFYFKLDCLTENELFYADLLSDLLGRVDTTAMSYTDLANDINLNLGGFNADITAIGKENDRDKFVPLMIIRAKALHSKLSELTRIIHTILQESEFTNVARLHELISESKAIWDTEAFRRGNTIVTQRVLAQVSSISKFRDAGNLSYYQKISELVKQPDALSHLPEKLASIAQKLFRANNVEIMFVGEEHEFDSFLTLLEPMLATWNQDELPVGKLAMTQSFVNEGILTSGKVQYVGKGGNFKDHGFVHCGAMSVLETILRYEYLWIRVRVQGGAYGAFANFYENGNMIFCSYRDPNLMKTLDTYDELAEYLKTFTITDREMRKYIIGTMSGLDLPMTPALRGPRAMGLYFSETHLENKINFRKEVIACTQEDIRNLSQVVHAVMADNHICVMGNEQTIKETQELFDSLVPLQQ</sequence>
<dbReference type="RefSeq" id="WP_038151069.1">
    <property type="nucleotide sequence ID" value="NZ_JRNT01000005.1"/>
</dbReference>
<dbReference type="InterPro" id="IPR007863">
    <property type="entry name" value="Peptidase_M16_C"/>
</dbReference>
<dbReference type="GO" id="GO:0046872">
    <property type="term" value="F:metal ion binding"/>
    <property type="evidence" value="ECO:0007669"/>
    <property type="project" value="InterPro"/>
</dbReference>
<gene>
    <name evidence="2" type="ORF">HMPREF0872_00760</name>
</gene>
<organism evidence="2 3">
    <name type="scientific">Veillonella montpellierensis DNF00314</name>
    <dbReference type="NCBI Taxonomy" id="1401067"/>
    <lineage>
        <taxon>Bacteria</taxon>
        <taxon>Bacillati</taxon>
        <taxon>Bacillota</taxon>
        <taxon>Negativicutes</taxon>
        <taxon>Veillonellales</taxon>
        <taxon>Veillonellaceae</taxon>
        <taxon>Veillonella</taxon>
    </lineage>
</organism>
<dbReference type="AlphaFoldDB" id="A0A096AN99"/>
<accession>A0A096AN99</accession>
<dbReference type="InterPro" id="IPR011249">
    <property type="entry name" value="Metalloenz_LuxS/M16"/>
</dbReference>
<proteinExistence type="predicted"/>
<dbReference type="Pfam" id="PF00675">
    <property type="entry name" value="Peptidase_M16"/>
    <property type="match status" value="1"/>
</dbReference>
<evidence type="ECO:0000313" key="2">
    <source>
        <dbReference type="EMBL" id="KGF48161.1"/>
    </source>
</evidence>